<sequence length="744" mass="83120">MTAMECLQTRPSKTSILSDIREYIEIEPTVSEDINLIEQGLDSLQLMRLVDKWRRAGSDVTFADLIECPILSVWLTRLLSSHSDNGNQSSPLLTSTSNGTEKREHDDQPFDLTDVQYAYWLGRQNHQTLGGVSCHAYIEIDGNDVESRSLERAWHRLLCHHPMLRAVFTPDGKQRIGSDIALPALLVRDYQNLTLKEAELALLETREHLSHRKLAIDEAHVADISLSLLPDNKTRIHFDVDLLVADVQSIHILLKDLADLYGEFKRGNDKYFPPADPDWQFKHYLEAKKQADQGRTVADEAYWKKRLATLPAGPQLPLSCLPESVSEPRFIRRTYTLSHDKWTAIKGKATSKGLTPAVMLATAYAEVLAHWSSQARFVLNVPIFDRHGGQPGIENVIADFTNLLLLECDCTQPLPFTARVKATQKQLHKDLSHSTYSAVSIQRELQKQGLSEGVSAPVVFACNLGTQLITQTCRETLGSLNYMISQTPQVWLDHQLYEMEDGLLLAWDSVDELFPEGVIDSAFNAYCQLLESLVDDVNWDRPYNPSLQKEQRVSRVSANSTERSVTRHVLHHAFFEWASKAPERTALIAEQTTLSYGELAYRARQLAALLIKQGLKPEEPVAVTLPRGVDQACAVLGILAAGGCYVPIGTHQPLARQQRIHATAGIRFTLTDTLNRDAVPGQAIDIHNIKDILPLNSTVTVSPKSPAYIIFTSGSTGEPKGVEMAHQATANTVDDINRRYGMHA</sequence>
<dbReference type="InterPro" id="IPR042099">
    <property type="entry name" value="ANL_N_sf"/>
</dbReference>
<feature type="region of interest" description="Disordered" evidence="5">
    <location>
        <begin position="83"/>
        <end position="107"/>
    </location>
</feature>
<accession>A0A1I5WGW5</accession>
<comment type="cofactor">
    <cofactor evidence="1">
        <name>pantetheine 4'-phosphate</name>
        <dbReference type="ChEBI" id="CHEBI:47942"/>
    </cofactor>
</comment>
<evidence type="ECO:0000313" key="8">
    <source>
        <dbReference type="Proteomes" id="UP000182692"/>
    </source>
</evidence>
<dbReference type="Gene3D" id="3.30.559.10">
    <property type="entry name" value="Chloramphenicol acetyltransferase-like domain"/>
    <property type="match status" value="1"/>
</dbReference>
<dbReference type="Gene3D" id="1.10.1200.10">
    <property type="entry name" value="ACP-like"/>
    <property type="match status" value="1"/>
</dbReference>
<dbReference type="InterPro" id="IPR009081">
    <property type="entry name" value="PP-bd_ACP"/>
</dbReference>
<evidence type="ECO:0000256" key="1">
    <source>
        <dbReference type="ARBA" id="ARBA00001957"/>
    </source>
</evidence>
<dbReference type="InterPro" id="IPR036736">
    <property type="entry name" value="ACP-like_sf"/>
</dbReference>
<dbReference type="AlphaFoldDB" id="A0A1I5WGW5"/>
<dbReference type="CDD" id="cd19535">
    <property type="entry name" value="Cyc_NRPS"/>
    <property type="match status" value="1"/>
</dbReference>
<evidence type="ECO:0000256" key="3">
    <source>
        <dbReference type="ARBA" id="ARBA00022553"/>
    </source>
</evidence>
<dbReference type="FunFam" id="3.30.559.10:FF:000023">
    <property type="entry name" value="Non-ribosomal peptide synthetase"/>
    <property type="match status" value="1"/>
</dbReference>
<dbReference type="Pfam" id="PF00550">
    <property type="entry name" value="PP-binding"/>
    <property type="match status" value="1"/>
</dbReference>
<dbReference type="STRING" id="1121869.SAMN03084138_04316"/>
<dbReference type="PROSITE" id="PS00455">
    <property type="entry name" value="AMP_BINDING"/>
    <property type="match status" value="1"/>
</dbReference>
<dbReference type="GO" id="GO:0044550">
    <property type="term" value="P:secondary metabolite biosynthetic process"/>
    <property type="evidence" value="ECO:0007669"/>
    <property type="project" value="TreeGrafter"/>
</dbReference>
<dbReference type="GO" id="GO:0016874">
    <property type="term" value="F:ligase activity"/>
    <property type="evidence" value="ECO:0007669"/>
    <property type="project" value="UniProtKB-KW"/>
</dbReference>
<dbReference type="InterPro" id="IPR001242">
    <property type="entry name" value="Condensation_dom"/>
</dbReference>
<dbReference type="InterPro" id="IPR020845">
    <property type="entry name" value="AMP-binding_CS"/>
</dbReference>
<dbReference type="InterPro" id="IPR057737">
    <property type="entry name" value="Condensation_MtbB-like"/>
</dbReference>
<dbReference type="GeneID" id="35873182"/>
<reference evidence="7 8" key="1">
    <citation type="submission" date="2016-10" db="EMBL/GenBank/DDBJ databases">
        <authorList>
            <person name="de Groot N.N."/>
        </authorList>
    </citation>
    <scope>NUCLEOTIDE SEQUENCE [LARGE SCALE GENOMIC DNA]</scope>
    <source>
        <strain evidence="7 8">DSM 15893</strain>
    </source>
</reference>
<dbReference type="InterPro" id="IPR000873">
    <property type="entry name" value="AMP-dep_synth/lig_dom"/>
</dbReference>
<keyword evidence="2" id="KW-0596">Phosphopantetheine</keyword>
<evidence type="ECO:0000313" key="7">
    <source>
        <dbReference type="EMBL" id="SFQ19043.1"/>
    </source>
</evidence>
<name>A0A1I5WGW5_9GAMM</name>
<dbReference type="GO" id="GO:0043041">
    <property type="term" value="P:amino acid activation for nonribosomal peptide biosynthetic process"/>
    <property type="evidence" value="ECO:0007669"/>
    <property type="project" value="TreeGrafter"/>
</dbReference>
<keyword evidence="3" id="KW-0597">Phosphoprotein</keyword>
<dbReference type="SUPFAM" id="SSF52777">
    <property type="entry name" value="CoA-dependent acyltransferases"/>
    <property type="match status" value="2"/>
</dbReference>
<dbReference type="Gene3D" id="3.30.559.30">
    <property type="entry name" value="Nonribosomal peptide synthetase, condensation domain"/>
    <property type="match status" value="1"/>
</dbReference>
<dbReference type="SUPFAM" id="SSF47336">
    <property type="entry name" value="ACP-like"/>
    <property type="match status" value="1"/>
</dbReference>
<dbReference type="GO" id="GO:0031177">
    <property type="term" value="F:phosphopantetheine binding"/>
    <property type="evidence" value="ECO:0007669"/>
    <property type="project" value="TreeGrafter"/>
</dbReference>
<evidence type="ECO:0000256" key="2">
    <source>
        <dbReference type="ARBA" id="ARBA00022450"/>
    </source>
</evidence>
<feature type="compositionally biased region" description="Polar residues" evidence="5">
    <location>
        <begin position="83"/>
        <end position="99"/>
    </location>
</feature>
<dbReference type="FunFam" id="3.30.559.30:FF:000006">
    <property type="entry name" value="Yersiniabactin polyketide/non-ribosomal peptide synthetase"/>
    <property type="match status" value="1"/>
</dbReference>
<dbReference type="Proteomes" id="UP000182692">
    <property type="component" value="Unassembled WGS sequence"/>
</dbReference>
<dbReference type="PROSITE" id="PS50075">
    <property type="entry name" value="CARRIER"/>
    <property type="match status" value="1"/>
</dbReference>
<dbReference type="PANTHER" id="PTHR45527:SF10">
    <property type="entry name" value="PYOCHELIN SYNTHASE PCHF"/>
    <property type="match status" value="1"/>
</dbReference>
<evidence type="ECO:0000259" key="6">
    <source>
        <dbReference type="PROSITE" id="PS50075"/>
    </source>
</evidence>
<evidence type="ECO:0000256" key="4">
    <source>
        <dbReference type="ARBA" id="ARBA00022598"/>
    </source>
</evidence>
<feature type="non-terminal residue" evidence="7">
    <location>
        <position position="744"/>
    </location>
</feature>
<organism evidence="7 8">
    <name type="scientific">Enterovibrio norvegicus DSM 15893</name>
    <dbReference type="NCBI Taxonomy" id="1121869"/>
    <lineage>
        <taxon>Bacteria</taxon>
        <taxon>Pseudomonadati</taxon>
        <taxon>Pseudomonadota</taxon>
        <taxon>Gammaproteobacteria</taxon>
        <taxon>Vibrionales</taxon>
        <taxon>Vibrionaceae</taxon>
        <taxon>Enterovibrio</taxon>
    </lineage>
</organism>
<dbReference type="OrthoDB" id="9757559at2"/>
<protein>
    <submittedName>
        <fullName evidence="7">Phosphopantetheine attachment site</fullName>
    </submittedName>
</protein>
<dbReference type="Gene3D" id="3.40.50.12780">
    <property type="entry name" value="N-terminal domain of ligase-like"/>
    <property type="match status" value="1"/>
</dbReference>
<feature type="domain" description="Carrier" evidence="6">
    <location>
        <begin position="8"/>
        <end position="82"/>
    </location>
</feature>
<dbReference type="PANTHER" id="PTHR45527">
    <property type="entry name" value="NONRIBOSOMAL PEPTIDE SYNTHETASE"/>
    <property type="match status" value="1"/>
</dbReference>
<dbReference type="Pfam" id="PF00668">
    <property type="entry name" value="Condensation"/>
    <property type="match status" value="1"/>
</dbReference>
<dbReference type="Pfam" id="PF00501">
    <property type="entry name" value="AMP-binding"/>
    <property type="match status" value="1"/>
</dbReference>
<dbReference type="GO" id="GO:0005737">
    <property type="term" value="C:cytoplasm"/>
    <property type="evidence" value="ECO:0007669"/>
    <property type="project" value="TreeGrafter"/>
</dbReference>
<dbReference type="InterPro" id="IPR023213">
    <property type="entry name" value="CAT-like_dom_sf"/>
</dbReference>
<gene>
    <name evidence="7" type="ORF">SAMN03084138_04316</name>
</gene>
<dbReference type="EMBL" id="FOWR01000048">
    <property type="protein sequence ID" value="SFQ19043.1"/>
    <property type="molecule type" value="Genomic_DNA"/>
</dbReference>
<dbReference type="RefSeq" id="WP_139218810.1">
    <property type="nucleotide sequence ID" value="NZ_FOWR01000048.1"/>
</dbReference>
<evidence type="ECO:0000256" key="5">
    <source>
        <dbReference type="SAM" id="MobiDB-lite"/>
    </source>
</evidence>
<proteinExistence type="predicted"/>
<dbReference type="SUPFAM" id="SSF56801">
    <property type="entry name" value="Acetyl-CoA synthetase-like"/>
    <property type="match status" value="1"/>
</dbReference>
<keyword evidence="4" id="KW-0436">Ligase</keyword>